<gene>
    <name evidence="3" type="ORF">MEA186_09815</name>
</gene>
<dbReference type="PATRIC" id="fig|1082933.3.peg.1883"/>
<reference evidence="3 4" key="1">
    <citation type="journal article" date="2012" name="J. Bacteriol.">
        <title>Draft Genome Sequence of Plant Growth-Promoting Rhizobium Mesorhizobium amorphae, Isolated from Zinc-Lead Mine Tailings.</title>
        <authorList>
            <person name="Hao X."/>
            <person name="Lin Y."/>
            <person name="Johnstone L."/>
            <person name="Baltrus D.A."/>
            <person name="Miller S.J."/>
            <person name="Wei G."/>
            <person name="Rensing C."/>
        </authorList>
    </citation>
    <scope>NUCLEOTIDE SEQUENCE [LARGE SCALE GENOMIC DNA]</scope>
    <source>
        <strain evidence="3 4">CCNWGS0123</strain>
    </source>
</reference>
<dbReference type="eggNOG" id="COG0665">
    <property type="taxonomic scope" value="Bacteria"/>
</dbReference>
<dbReference type="GO" id="GO:0005737">
    <property type="term" value="C:cytoplasm"/>
    <property type="evidence" value="ECO:0007669"/>
    <property type="project" value="TreeGrafter"/>
</dbReference>
<dbReference type="PANTHER" id="PTHR13847">
    <property type="entry name" value="SARCOSINE DEHYDROGENASE-RELATED"/>
    <property type="match status" value="1"/>
</dbReference>
<dbReference type="PANTHER" id="PTHR13847:SF201">
    <property type="entry name" value="PUTATIBE OXIDOREDUCTASE"/>
    <property type="match status" value="1"/>
</dbReference>
<sequence>MVARKLDLRSGRPVWFSYRAPSVPTEKLTRDVSTGVLIVGMGVSGAMAAEALTRAGHSVICIDRRGPLEGSTSATTALVQFELDQPLTKLSAMRGKADAERAWRRSRLAVLNLQGRIAELAIDCNLTCHPALYLAGNVLRRSALRAETEARQRTGIAATYLSRQALAEGFGIDRAGAILSHGNLALDPRKLTAGLLLRSLVRKARFYAPVEATTIDHDRERVVVGTKHGPTITAQHLVLATGYELTNIIPSTAHRIVSTWAIATKRQPKNIWPGAALIWEASEPYLYVRSTADGRVLCGGEDEDFVDEGKRDRLIAGKAERLAAKLSRLLPQLDPTPEFAWTGSFGTTTTGLPYIGALPGHPRVHAVMGYGGNGITFSQIASEIVLSAIGGAEDSDAKLFAFARS</sequence>
<dbReference type="EMBL" id="AGSN01000085">
    <property type="protein sequence ID" value="EHH12131.1"/>
    <property type="molecule type" value="Genomic_DNA"/>
</dbReference>
<dbReference type="InterPro" id="IPR006076">
    <property type="entry name" value="FAD-dep_OxRdtase"/>
</dbReference>
<name>G6Y7P7_9HYPH</name>
<evidence type="ECO:0000256" key="1">
    <source>
        <dbReference type="ARBA" id="ARBA00023002"/>
    </source>
</evidence>
<protein>
    <recommendedName>
        <fullName evidence="2">FAD dependent oxidoreductase domain-containing protein</fullName>
    </recommendedName>
</protein>
<organism evidence="3 4">
    <name type="scientific">Mesorhizobium amorphae CCNWGS0123</name>
    <dbReference type="NCBI Taxonomy" id="1082933"/>
    <lineage>
        <taxon>Bacteria</taxon>
        <taxon>Pseudomonadati</taxon>
        <taxon>Pseudomonadota</taxon>
        <taxon>Alphaproteobacteria</taxon>
        <taxon>Hyphomicrobiales</taxon>
        <taxon>Phyllobacteriaceae</taxon>
        <taxon>Mesorhizobium</taxon>
    </lineage>
</organism>
<dbReference type="Pfam" id="PF01266">
    <property type="entry name" value="DAO"/>
    <property type="match status" value="1"/>
</dbReference>
<dbReference type="Gene3D" id="3.30.9.10">
    <property type="entry name" value="D-Amino Acid Oxidase, subunit A, domain 2"/>
    <property type="match status" value="1"/>
</dbReference>
<evidence type="ECO:0000313" key="4">
    <source>
        <dbReference type="Proteomes" id="UP000002949"/>
    </source>
</evidence>
<dbReference type="SUPFAM" id="SSF51905">
    <property type="entry name" value="FAD/NAD(P)-binding domain"/>
    <property type="match status" value="1"/>
</dbReference>
<accession>G6Y7P7</accession>
<dbReference type="Proteomes" id="UP000002949">
    <property type="component" value="Unassembled WGS sequence"/>
</dbReference>
<dbReference type="InterPro" id="IPR036188">
    <property type="entry name" value="FAD/NAD-bd_sf"/>
</dbReference>
<dbReference type="Gene3D" id="3.50.50.60">
    <property type="entry name" value="FAD/NAD(P)-binding domain"/>
    <property type="match status" value="1"/>
</dbReference>
<dbReference type="AlphaFoldDB" id="G6Y7P7"/>
<keyword evidence="4" id="KW-1185">Reference proteome</keyword>
<evidence type="ECO:0000259" key="2">
    <source>
        <dbReference type="Pfam" id="PF01266"/>
    </source>
</evidence>
<dbReference type="STRING" id="1082933.A6B35_14195"/>
<dbReference type="GO" id="GO:0016491">
    <property type="term" value="F:oxidoreductase activity"/>
    <property type="evidence" value="ECO:0007669"/>
    <property type="project" value="UniProtKB-KW"/>
</dbReference>
<evidence type="ECO:0000313" key="3">
    <source>
        <dbReference type="EMBL" id="EHH12131.1"/>
    </source>
</evidence>
<feature type="domain" description="FAD dependent oxidoreductase" evidence="2">
    <location>
        <begin position="36"/>
        <end position="384"/>
    </location>
</feature>
<keyword evidence="1" id="KW-0560">Oxidoreductase</keyword>
<proteinExistence type="predicted"/>